<keyword evidence="3" id="KW-1185">Reference proteome</keyword>
<dbReference type="AlphaFoldDB" id="A0A0M0GQI0"/>
<feature type="transmembrane region" description="Helical" evidence="1">
    <location>
        <begin position="39"/>
        <end position="59"/>
    </location>
</feature>
<dbReference type="OrthoDB" id="482433at2"/>
<dbReference type="PANTHER" id="PTHR36009">
    <property type="match status" value="1"/>
</dbReference>
<dbReference type="RefSeq" id="WP_053426875.1">
    <property type="nucleotide sequence ID" value="NZ_JAUKEI010000001.1"/>
</dbReference>
<organism evidence="2 3">
    <name type="scientific">Rossellomorea marisflavi</name>
    <dbReference type="NCBI Taxonomy" id="189381"/>
    <lineage>
        <taxon>Bacteria</taxon>
        <taxon>Bacillati</taxon>
        <taxon>Bacillota</taxon>
        <taxon>Bacilli</taxon>
        <taxon>Bacillales</taxon>
        <taxon>Bacillaceae</taxon>
        <taxon>Rossellomorea</taxon>
    </lineage>
</organism>
<reference evidence="3" key="1">
    <citation type="submission" date="2015-07" db="EMBL/GenBank/DDBJ databases">
        <title>Fjat-14235 jcm11544.</title>
        <authorList>
            <person name="Liu B."/>
            <person name="Wang J."/>
            <person name="Zhu Y."/>
            <person name="Liu G."/>
            <person name="Chen Q."/>
            <person name="Chen Z."/>
            <person name="Lan J."/>
            <person name="Che J."/>
            <person name="Ge C."/>
            <person name="Shi H."/>
            <person name="Pan Z."/>
            <person name="Liu X."/>
        </authorList>
    </citation>
    <scope>NUCLEOTIDE SEQUENCE [LARGE SCALE GENOMIC DNA]</scope>
    <source>
        <strain evidence="3">JCM 11544</strain>
    </source>
</reference>
<keyword evidence="1" id="KW-0812">Transmembrane</keyword>
<feature type="transmembrane region" description="Helical" evidence="1">
    <location>
        <begin position="112"/>
        <end position="133"/>
    </location>
</feature>
<protein>
    <recommendedName>
        <fullName evidence="4">DUF2834 domain-containing protein</fullName>
    </recommendedName>
</protein>
<evidence type="ECO:0000313" key="2">
    <source>
        <dbReference type="EMBL" id="KON91686.1"/>
    </source>
</evidence>
<keyword evidence="1" id="KW-1133">Transmembrane helix</keyword>
<feature type="transmembrane region" description="Helical" evidence="1">
    <location>
        <begin position="170"/>
        <end position="187"/>
    </location>
</feature>
<feature type="transmembrane region" description="Helical" evidence="1">
    <location>
        <begin position="145"/>
        <end position="164"/>
    </location>
</feature>
<keyword evidence="1" id="KW-0472">Membrane</keyword>
<dbReference type="EMBL" id="LGUE01000001">
    <property type="protein sequence ID" value="KON91686.1"/>
    <property type="molecule type" value="Genomic_DNA"/>
</dbReference>
<accession>A0A0M0GQI0</accession>
<dbReference type="PANTHER" id="PTHR36009:SF3">
    <property type="entry name" value="TRANSMEMBRANE PROTEIN"/>
    <property type="match status" value="1"/>
</dbReference>
<evidence type="ECO:0000256" key="1">
    <source>
        <dbReference type="SAM" id="Phobius"/>
    </source>
</evidence>
<sequence length="199" mass="22324">MLLLWILLILYAIFLAPGSGRDEIFHALIRGDFADVEPLVVTIFSFLGVFPLLFAAILLPDRRSGSWPFVLLSMGTGAFSLLPYFYLRGRFKGLEKIVTPVWLMRVASSRSFIGIIVALFILSLLPLTGGISLNAYKDAFMHSSLVSVMTVDFLILVPLSWYAMKRFRGIPSPISFIPIIGPALLLWQQRGEKDNERTE</sequence>
<dbReference type="PATRIC" id="fig|189381.12.peg.927"/>
<evidence type="ECO:0008006" key="4">
    <source>
        <dbReference type="Google" id="ProtNLM"/>
    </source>
</evidence>
<name>A0A0M0GQI0_9BACI</name>
<proteinExistence type="predicted"/>
<dbReference type="Proteomes" id="UP000037405">
    <property type="component" value="Unassembled WGS sequence"/>
</dbReference>
<feature type="transmembrane region" description="Helical" evidence="1">
    <location>
        <begin position="66"/>
        <end position="86"/>
    </location>
</feature>
<dbReference type="STRING" id="189381.GCA_900166615_03477"/>
<comment type="caution">
    <text evidence="2">The sequence shown here is derived from an EMBL/GenBank/DDBJ whole genome shotgun (WGS) entry which is preliminary data.</text>
</comment>
<evidence type="ECO:0000313" key="3">
    <source>
        <dbReference type="Proteomes" id="UP000037405"/>
    </source>
</evidence>
<gene>
    <name evidence="2" type="ORF">AF331_04090</name>
</gene>